<keyword evidence="2" id="KW-1185">Reference proteome</keyword>
<sequence>MSKTKTPITAKQVVDFERFHFSEQQCNQLYDMICVDDEINLDVTLPHEITFRYTQKQFIESFIISRQLWLEGIVDQQFPKIIRSLCISSKITEENKVIYKMVRAKFKHLCYAYRGFDARHKRPFLLGNITGLLGLIQDGFKNHKSSIVLPNALLLNSLWNEQGLSLLKREAYRYFPCDLNDFTSALYKRVAFIQEQVQNSSTLSAHEFHTLRKQMSMFSALYGTFDVLYPSAYHHQVFQYLATINGLMGDYHDILIEKKLNKTQNYFFDRFTLPEAISTRLAVFINHFQHG</sequence>
<dbReference type="Proteomes" id="UP001431775">
    <property type="component" value="Unassembled WGS sequence"/>
</dbReference>
<evidence type="ECO:0000313" key="1">
    <source>
        <dbReference type="EMBL" id="MDI2112524.1"/>
    </source>
</evidence>
<protein>
    <recommendedName>
        <fullName evidence="3">CHAD domain-containing protein</fullName>
    </recommendedName>
</protein>
<evidence type="ECO:0008006" key="3">
    <source>
        <dbReference type="Google" id="ProtNLM"/>
    </source>
</evidence>
<evidence type="ECO:0000313" key="2">
    <source>
        <dbReference type="Proteomes" id="UP001431775"/>
    </source>
</evidence>
<dbReference type="RefSeq" id="WP_281462162.1">
    <property type="nucleotide sequence ID" value="NZ_JASBAN010000001.1"/>
</dbReference>
<proteinExistence type="predicted"/>
<organism evidence="1 2">
    <name type="scientific">Commensalibacter nepenthis</name>
    <dbReference type="NCBI Taxonomy" id="3043872"/>
    <lineage>
        <taxon>Bacteria</taxon>
        <taxon>Pseudomonadati</taxon>
        <taxon>Pseudomonadota</taxon>
        <taxon>Alphaproteobacteria</taxon>
        <taxon>Acetobacterales</taxon>
        <taxon>Acetobacteraceae</taxon>
    </lineage>
</organism>
<gene>
    <name evidence="1" type="ORF">QJV33_04325</name>
</gene>
<comment type="caution">
    <text evidence="1">The sequence shown here is derived from an EMBL/GenBank/DDBJ whole genome shotgun (WGS) entry which is preliminary data.</text>
</comment>
<reference evidence="1" key="1">
    <citation type="submission" date="2023-05" db="EMBL/GenBank/DDBJ databases">
        <title>Whole genome sequence of Commensalibacter sp.</title>
        <authorList>
            <person name="Charoenyingcharoen P."/>
            <person name="Yukphan P."/>
        </authorList>
    </citation>
    <scope>NUCLEOTIDE SEQUENCE</scope>
    <source>
        <strain evidence="1">TBRC 10068</strain>
    </source>
</reference>
<dbReference type="EMBL" id="JASBAN010000001">
    <property type="protein sequence ID" value="MDI2112524.1"/>
    <property type="molecule type" value="Genomic_DNA"/>
</dbReference>
<accession>A0ABT6Q6K0</accession>
<name>A0ABT6Q6K0_9PROT</name>